<evidence type="ECO:0000313" key="3">
    <source>
        <dbReference type="Proteomes" id="UP000799429"/>
    </source>
</evidence>
<evidence type="ECO:0000256" key="1">
    <source>
        <dbReference type="SAM" id="MobiDB-lite"/>
    </source>
</evidence>
<reference evidence="2" key="1">
    <citation type="journal article" date="2020" name="Stud. Mycol.">
        <title>101 Dothideomycetes genomes: a test case for predicting lifestyles and emergence of pathogens.</title>
        <authorList>
            <person name="Haridas S."/>
            <person name="Albert R."/>
            <person name="Binder M."/>
            <person name="Bloem J."/>
            <person name="Labutti K."/>
            <person name="Salamov A."/>
            <person name="Andreopoulos B."/>
            <person name="Baker S."/>
            <person name="Barry K."/>
            <person name="Bills G."/>
            <person name="Bluhm B."/>
            <person name="Cannon C."/>
            <person name="Castanera R."/>
            <person name="Culley D."/>
            <person name="Daum C."/>
            <person name="Ezra D."/>
            <person name="Gonzalez J."/>
            <person name="Henrissat B."/>
            <person name="Kuo A."/>
            <person name="Liang C."/>
            <person name="Lipzen A."/>
            <person name="Lutzoni F."/>
            <person name="Magnuson J."/>
            <person name="Mondo S."/>
            <person name="Nolan M."/>
            <person name="Ohm R."/>
            <person name="Pangilinan J."/>
            <person name="Park H.-J."/>
            <person name="Ramirez L."/>
            <person name="Alfaro M."/>
            <person name="Sun H."/>
            <person name="Tritt A."/>
            <person name="Yoshinaga Y."/>
            <person name="Zwiers L.-H."/>
            <person name="Turgeon B."/>
            <person name="Goodwin S."/>
            <person name="Spatafora J."/>
            <person name="Crous P."/>
            <person name="Grigoriev I."/>
        </authorList>
    </citation>
    <scope>NUCLEOTIDE SEQUENCE</scope>
    <source>
        <strain evidence="2">CBS 101060</strain>
    </source>
</reference>
<sequence length="195" mass="21492">MSTKEPPDSAYLKDAQNVVKRQWCLKLLKNVLPGNLRIVDAGQDLEVKGWTRLFAARDARNRGSFDNGQVTTDILEDGLTHLRLKFPQKPQFERDSSDEEGSIGLTKFGPKSKRPSTAPKPKPRQKQNAPKDTAGSNVPESKGELKRKGKSATAKRADEVVESTPSPAQIGTDVTDDEIEPPPVQKCAKRTATFK</sequence>
<gene>
    <name evidence="2" type="ORF">M501DRAFT_1015478</name>
</gene>
<dbReference type="EMBL" id="MU006093">
    <property type="protein sequence ID" value="KAF2840424.1"/>
    <property type="molecule type" value="Genomic_DNA"/>
</dbReference>
<accession>A0A9P4SDL4</accession>
<name>A0A9P4SDL4_9PEZI</name>
<organism evidence="2 3">
    <name type="scientific">Patellaria atrata CBS 101060</name>
    <dbReference type="NCBI Taxonomy" id="1346257"/>
    <lineage>
        <taxon>Eukaryota</taxon>
        <taxon>Fungi</taxon>
        <taxon>Dikarya</taxon>
        <taxon>Ascomycota</taxon>
        <taxon>Pezizomycotina</taxon>
        <taxon>Dothideomycetes</taxon>
        <taxon>Dothideomycetes incertae sedis</taxon>
        <taxon>Patellariales</taxon>
        <taxon>Patellariaceae</taxon>
        <taxon>Patellaria</taxon>
    </lineage>
</organism>
<keyword evidence="3" id="KW-1185">Reference proteome</keyword>
<feature type="compositionally biased region" description="Polar residues" evidence="1">
    <location>
        <begin position="126"/>
        <end position="139"/>
    </location>
</feature>
<dbReference type="AlphaFoldDB" id="A0A9P4SDL4"/>
<comment type="caution">
    <text evidence="2">The sequence shown here is derived from an EMBL/GenBank/DDBJ whole genome shotgun (WGS) entry which is preliminary data.</text>
</comment>
<proteinExistence type="predicted"/>
<protein>
    <submittedName>
        <fullName evidence="2">Uncharacterized protein</fullName>
    </submittedName>
</protein>
<dbReference type="Proteomes" id="UP000799429">
    <property type="component" value="Unassembled WGS sequence"/>
</dbReference>
<evidence type="ECO:0000313" key="2">
    <source>
        <dbReference type="EMBL" id="KAF2840424.1"/>
    </source>
</evidence>
<feature type="region of interest" description="Disordered" evidence="1">
    <location>
        <begin position="88"/>
        <end position="195"/>
    </location>
</feature>